<reference evidence="1 2" key="1">
    <citation type="submission" date="2015-11" db="EMBL/GenBank/DDBJ databases">
        <title>Expanding the genomic diversity of Burkholderia species for the development of highly accurate diagnostics.</title>
        <authorList>
            <person name="Sahl J."/>
            <person name="Keim P."/>
            <person name="Wagner D."/>
        </authorList>
    </citation>
    <scope>NUCLEOTIDE SEQUENCE [LARGE SCALE GENOMIC DNA]</scope>
    <source>
        <strain evidence="1 2">RF32-BP12</strain>
    </source>
</reference>
<dbReference type="Proteomes" id="UP000056450">
    <property type="component" value="Unassembled WGS sequence"/>
</dbReference>
<organism evidence="1 2">
    <name type="scientific">Burkholderia latens</name>
    <dbReference type="NCBI Taxonomy" id="488446"/>
    <lineage>
        <taxon>Bacteria</taxon>
        <taxon>Pseudomonadati</taxon>
        <taxon>Pseudomonadota</taxon>
        <taxon>Betaproteobacteria</taxon>
        <taxon>Burkholderiales</taxon>
        <taxon>Burkholderiaceae</taxon>
        <taxon>Burkholderia</taxon>
        <taxon>Burkholderia cepacia complex</taxon>
    </lineage>
</organism>
<dbReference type="InterPro" id="IPR009872">
    <property type="entry name" value="DUF1427"/>
</dbReference>
<name>A0AAP1G9Q1_9BURK</name>
<dbReference type="EMBL" id="LOTQ01000019">
    <property type="protein sequence ID" value="KVA08750.1"/>
    <property type="molecule type" value="Genomic_DNA"/>
</dbReference>
<protein>
    <submittedName>
        <fullName evidence="1">Uncharacterized protein</fullName>
    </submittedName>
</protein>
<gene>
    <name evidence="1" type="ORF">WI41_13940</name>
</gene>
<accession>A0AAP1G9Q1</accession>
<comment type="caution">
    <text evidence="1">The sequence shown here is derived from an EMBL/GenBank/DDBJ whole genome shotgun (WGS) entry which is preliminary data.</text>
</comment>
<dbReference type="NCBIfam" id="TIGR03510">
    <property type="entry name" value="XapX"/>
    <property type="match status" value="1"/>
</dbReference>
<proteinExistence type="predicted"/>
<dbReference type="AlphaFoldDB" id="A0AAP1G9Q1"/>
<dbReference type="InterPro" id="IPR020017">
    <property type="entry name" value="XapX_domain"/>
</dbReference>
<evidence type="ECO:0000313" key="2">
    <source>
        <dbReference type="Proteomes" id="UP000056450"/>
    </source>
</evidence>
<evidence type="ECO:0000313" key="1">
    <source>
        <dbReference type="EMBL" id="KVA08750.1"/>
    </source>
</evidence>
<dbReference type="Pfam" id="PF07235">
    <property type="entry name" value="DUF1427"/>
    <property type="match status" value="1"/>
</dbReference>
<dbReference type="RefSeq" id="WP_059545496.1">
    <property type="nucleotide sequence ID" value="NZ_LOTQ01000019.1"/>
</dbReference>
<sequence length="78" mass="8241">MPYLISPRADTAVGLLPPLVRVPSPAPSLIALARLLGIVVGGRAIRLARAQLSRLAAQVRDADVVDKTVEAMTCSPRK</sequence>